<evidence type="ECO:0000313" key="4">
    <source>
        <dbReference type="Proteomes" id="UP000507245"/>
    </source>
</evidence>
<gene>
    <name evidence="1" type="ORF">CURHAP_LOCUS34963</name>
    <name evidence="2" type="ORF">ORAREDHAP_LOCUS34402</name>
</gene>
<accession>A0A6J5V0I7</accession>
<keyword evidence="4" id="KW-1185">Reference proteome</keyword>
<sequence>MLSSEAQEQGWCICEARTCLLLGGLSDQWWRFRPEAVALVRIRAELGLSGEDDGDGASNGIIVTLPQRKLLEQAIVALRVVDKGSGLLL</sequence>
<dbReference type="EMBL" id="CAEKKB010000006">
    <property type="protein sequence ID" value="CAB4312098.1"/>
    <property type="molecule type" value="Genomic_DNA"/>
</dbReference>
<dbReference type="AlphaFoldDB" id="A0A6J5V0I7"/>
<protein>
    <submittedName>
        <fullName evidence="1">Uncharacterized protein</fullName>
    </submittedName>
</protein>
<dbReference type="EMBL" id="CAEKDK010000006">
    <property type="protein sequence ID" value="CAB4281792.1"/>
    <property type="molecule type" value="Genomic_DNA"/>
</dbReference>
<evidence type="ECO:0000313" key="2">
    <source>
        <dbReference type="EMBL" id="CAB4312098.1"/>
    </source>
</evidence>
<reference evidence="4" key="1">
    <citation type="journal article" date="2020" name="Genome Biol.">
        <title>Gamete binning: chromosome-level and haplotype-resolved genome assembly enabled by high-throughput single-cell sequencing of gamete genomes.</title>
        <authorList>
            <person name="Campoy J.A."/>
            <person name="Sun H."/>
            <person name="Goel M."/>
            <person name="Jiao W.-B."/>
            <person name="Folz-Donahue K."/>
            <person name="Wang N."/>
            <person name="Rubio M."/>
            <person name="Liu C."/>
            <person name="Kukat C."/>
            <person name="Ruiz D."/>
            <person name="Huettel B."/>
            <person name="Schneeberger K."/>
        </authorList>
    </citation>
    <scope>NUCLEOTIDE SEQUENCE [LARGE SCALE GENOMIC DNA]</scope>
    <source>
        <strain evidence="4">cv. Rojo Pasion</strain>
    </source>
</reference>
<evidence type="ECO:0000313" key="3">
    <source>
        <dbReference type="Proteomes" id="UP000507222"/>
    </source>
</evidence>
<proteinExistence type="predicted"/>
<name>A0A6J5V0I7_PRUAR</name>
<dbReference type="Proteomes" id="UP000507222">
    <property type="component" value="Unassembled WGS sequence"/>
</dbReference>
<reference evidence="1 3" key="2">
    <citation type="submission" date="2020-05" db="EMBL/GenBank/DDBJ databases">
        <authorList>
            <person name="Campoy J."/>
            <person name="Schneeberger K."/>
            <person name="Spophaly S."/>
        </authorList>
    </citation>
    <scope>NUCLEOTIDE SEQUENCE [LARGE SCALE GENOMIC DNA]</scope>
    <source>
        <strain evidence="1">PruArmRojPasFocal</strain>
    </source>
</reference>
<evidence type="ECO:0000313" key="1">
    <source>
        <dbReference type="EMBL" id="CAB4281792.1"/>
    </source>
</evidence>
<organism evidence="1 3">
    <name type="scientific">Prunus armeniaca</name>
    <name type="common">Apricot</name>
    <name type="synonym">Armeniaca vulgaris</name>
    <dbReference type="NCBI Taxonomy" id="36596"/>
    <lineage>
        <taxon>Eukaryota</taxon>
        <taxon>Viridiplantae</taxon>
        <taxon>Streptophyta</taxon>
        <taxon>Embryophyta</taxon>
        <taxon>Tracheophyta</taxon>
        <taxon>Spermatophyta</taxon>
        <taxon>Magnoliopsida</taxon>
        <taxon>eudicotyledons</taxon>
        <taxon>Gunneridae</taxon>
        <taxon>Pentapetalae</taxon>
        <taxon>rosids</taxon>
        <taxon>fabids</taxon>
        <taxon>Rosales</taxon>
        <taxon>Rosaceae</taxon>
        <taxon>Amygdaloideae</taxon>
        <taxon>Amygdaleae</taxon>
        <taxon>Prunus</taxon>
    </lineage>
</organism>
<dbReference type="Proteomes" id="UP000507245">
    <property type="component" value="Unassembled WGS sequence"/>
</dbReference>